<feature type="domain" description="Copper amine oxidase-like N-terminal" evidence="2">
    <location>
        <begin position="39"/>
        <end position="145"/>
    </location>
</feature>
<evidence type="ECO:0000259" key="2">
    <source>
        <dbReference type="Pfam" id="PF07833"/>
    </source>
</evidence>
<sequence length="312" mass="34821">MKKVIPILLASSLLLSGGLIVKGSSATAASAAGKIEVLLDAKKIQFPDAQPYQDAQGSVMVPIRFVSEALGAEVGWEKVNGQMAVSVKNGDHTVNMTVGQEVARVDGKDKSYGTKIELKQNRTFVPLRLVSEGLGQTVEWDKVGRWVWIGKKEAPRLDEAGLKTVDIGPFKKYFSGSDYLLKDGYDQPYKKVLLFKRSNLPAAFIDDFYSLDYVVESNGLAYIRARTKTKSDSPGDIFFLTKDSKPRARNPVYKKTINNQDGTKTFFFPVVSWLDDLDGIKNYTKFKINEVLYIGIRLASDEYIPLMENPWK</sequence>
<dbReference type="InterPro" id="IPR012854">
    <property type="entry name" value="Cu_amine_oxidase-like_N"/>
</dbReference>
<feature type="signal peptide" evidence="1">
    <location>
        <begin position="1"/>
        <end position="28"/>
    </location>
</feature>
<keyword evidence="4" id="KW-1185">Reference proteome</keyword>
<comment type="caution">
    <text evidence="3">The sequence shown here is derived from an EMBL/GenBank/DDBJ whole genome shotgun (WGS) entry which is preliminary data.</text>
</comment>
<keyword evidence="1" id="KW-0732">Signal</keyword>
<dbReference type="SUPFAM" id="SSF55383">
    <property type="entry name" value="Copper amine oxidase, domain N"/>
    <property type="match status" value="1"/>
</dbReference>
<dbReference type="InterPro" id="IPR036582">
    <property type="entry name" value="Mao_N_sf"/>
</dbReference>
<dbReference type="Gene3D" id="3.30.457.10">
    <property type="entry name" value="Copper amine oxidase-like, N-terminal domain"/>
    <property type="match status" value="1"/>
</dbReference>
<dbReference type="Pfam" id="PF07833">
    <property type="entry name" value="Cu_amine_oxidN1"/>
    <property type="match status" value="1"/>
</dbReference>
<feature type="chain" id="PRO_5040854635" evidence="1">
    <location>
        <begin position="29"/>
        <end position="312"/>
    </location>
</feature>
<accession>A0A9X1WQ91</accession>
<evidence type="ECO:0000256" key="1">
    <source>
        <dbReference type="SAM" id="SignalP"/>
    </source>
</evidence>
<protein>
    <submittedName>
        <fullName evidence="3">Copper amine oxidase N-terminal domain-containing protein</fullName>
    </submittedName>
</protein>
<organism evidence="3 4">
    <name type="scientific">Paenibacillus mangrovi</name>
    <dbReference type="NCBI Taxonomy" id="2931978"/>
    <lineage>
        <taxon>Bacteria</taxon>
        <taxon>Bacillati</taxon>
        <taxon>Bacillota</taxon>
        <taxon>Bacilli</taxon>
        <taxon>Bacillales</taxon>
        <taxon>Paenibacillaceae</taxon>
        <taxon>Paenibacillus</taxon>
    </lineage>
</organism>
<reference evidence="3" key="1">
    <citation type="submission" date="2022-04" db="EMBL/GenBank/DDBJ databases">
        <title>Paenibacillus mangrovi sp. nov., a novel endophytic bacterium isolated from bark of Kandelia candel.</title>
        <authorList>
            <person name="Tuo L."/>
        </authorList>
    </citation>
    <scope>NUCLEOTIDE SEQUENCE</scope>
    <source>
        <strain evidence="3">KQZ6P-2</strain>
    </source>
</reference>
<name>A0A9X1WQ91_9BACL</name>
<dbReference type="EMBL" id="JALIRP010000006">
    <property type="protein sequence ID" value="MCJ8013402.1"/>
    <property type="molecule type" value="Genomic_DNA"/>
</dbReference>
<dbReference type="RefSeq" id="WP_244726741.1">
    <property type="nucleotide sequence ID" value="NZ_JALIRP010000006.1"/>
</dbReference>
<evidence type="ECO:0000313" key="3">
    <source>
        <dbReference type="EMBL" id="MCJ8013402.1"/>
    </source>
</evidence>
<gene>
    <name evidence="3" type="ORF">MUG84_16870</name>
</gene>
<dbReference type="Proteomes" id="UP001139347">
    <property type="component" value="Unassembled WGS sequence"/>
</dbReference>
<evidence type="ECO:0000313" key="4">
    <source>
        <dbReference type="Proteomes" id="UP001139347"/>
    </source>
</evidence>
<proteinExistence type="predicted"/>
<dbReference type="AlphaFoldDB" id="A0A9X1WQ91"/>